<keyword evidence="8" id="KW-1185">Reference proteome</keyword>
<dbReference type="PANTHER" id="PTHR43452:SF6">
    <property type="entry name" value="PYRUVATE DECARBOXYLASE 2"/>
    <property type="match status" value="1"/>
</dbReference>
<comment type="similarity">
    <text evidence="2">Belongs to the TPP enzyme family.</text>
</comment>
<dbReference type="InterPro" id="IPR012110">
    <property type="entry name" value="PDC/IPDC-like"/>
</dbReference>
<accession>A0AAN9PDG0</accession>
<evidence type="ECO:0000313" key="8">
    <source>
        <dbReference type="Proteomes" id="UP001359559"/>
    </source>
</evidence>
<organism evidence="7 8">
    <name type="scientific">Clitoria ternatea</name>
    <name type="common">Butterfly pea</name>
    <dbReference type="NCBI Taxonomy" id="43366"/>
    <lineage>
        <taxon>Eukaryota</taxon>
        <taxon>Viridiplantae</taxon>
        <taxon>Streptophyta</taxon>
        <taxon>Embryophyta</taxon>
        <taxon>Tracheophyta</taxon>
        <taxon>Spermatophyta</taxon>
        <taxon>Magnoliopsida</taxon>
        <taxon>eudicotyledons</taxon>
        <taxon>Gunneridae</taxon>
        <taxon>Pentapetalae</taxon>
        <taxon>rosids</taxon>
        <taxon>fabids</taxon>
        <taxon>Fabales</taxon>
        <taxon>Fabaceae</taxon>
        <taxon>Papilionoideae</taxon>
        <taxon>50 kb inversion clade</taxon>
        <taxon>NPAAA clade</taxon>
        <taxon>indigoferoid/millettioid clade</taxon>
        <taxon>Phaseoleae</taxon>
        <taxon>Clitoria</taxon>
    </lineage>
</organism>
<dbReference type="PANTHER" id="PTHR43452">
    <property type="entry name" value="PYRUVATE DECARBOXYLASE"/>
    <property type="match status" value="1"/>
</dbReference>
<evidence type="ECO:0000256" key="3">
    <source>
        <dbReference type="ARBA" id="ARBA00022723"/>
    </source>
</evidence>
<evidence type="ECO:0000256" key="1">
    <source>
        <dbReference type="ARBA" id="ARBA00001964"/>
    </source>
</evidence>
<keyword evidence="4" id="KW-0460">Magnesium</keyword>
<evidence type="ECO:0000256" key="2">
    <source>
        <dbReference type="ARBA" id="ARBA00007812"/>
    </source>
</evidence>
<keyword evidence="5" id="KW-0786">Thiamine pyrophosphate</keyword>
<keyword evidence="3" id="KW-0479">Metal-binding</keyword>
<dbReference type="GO" id="GO:0004737">
    <property type="term" value="F:pyruvate decarboxylase activity"/>
    <property type="evidence" value="ECO:0007669"/>
    <property type="project" value="TreeGrafter"/>
</dbReference>
<comment type="cofactor">
    <cofactor evidence="1">
        <name>thiamine diphosphate</name>
        <dbReference type="ChEBI" id="CHEBI:58937"/>
    </cofactor>
</comment>
<dbReference type="Proteomes" id="UP001359559">
    <property type="component" value="Unassembled WGS sequence"/>
</dbReference>
<comment type="caution">
    <text evidence="7">The sequence shown here is derived from an EMBL/GenBank/DDBJ whole genome shotgun (WGS) entry which is preliminary data.</text>
</comment>
<evidence type="ECO:0000256" key="6">
    <source>
        <dbReference type="SAM" id="MobiDB-lite"/>
    </source>
</evidence>
<protein>
    <submittedName>
        <fullName evidence="7">Uncharacterized protein</fullName>
    </submittedName>
</protein>
<proteinExistence type="inferred from homology"/>
<dbReference type="GO" id="GO:0046872">
    <property type="term" value="F:metal ion binding"/>
    <property type="evidence" value="ECO:0007669"/>
    <property type="project" value="UniProtKB-KW"/>
</dbReference>
<name>A0AAN9PDG0_CLITE</name>
<dbReference type="GO" id="GO:0005829">
    <property type="term" value="C:cytosol"/>
    <property type="evidence" value="ECO:0007669"/>
    <property type="project" value="TreeGrafter"/>
</dbReference>
<feature type="region of interest" description="Disordered" evidence="6">
    <location>
        <begin position="99"/>
        <end position="118"/>
    </location>
</feature>
<dbReference type="EMBL" id="JAYKXN010000004">
    <property type="protein sequence ID" value="KAK7294723.1"/>
    <property type="molecule type" value="Genomic_DNA"/>
</dbReference>
<reference evidence="7 8" key="1">
    <citation type="submission" date="2024-01" db="EMBL/GenBank/DDBJ databases">
        <title>The genomes of 5 underutilized Papilionoideae crops provide insights into root nodulation and disease resistance.</title>
        <authorList>
            <person name="Yuan L."/>
        </authorList>
    </citation>
    <scope>NUCLEOTIDE SEQUENCE [LARGE SCALE GENOMIC DNA]</scope>
    <source>
        <strain evidence="7">LY-2023</strain>
        <tissue evidence="7">Leaf</tissue>
    </source>
</reference>
<dbReference type="AlphaFoldDB" id="A0AAN9PDG0"/>
<evidence type="ECO:0000256" key="4">
    <source>
        <dbReference type="ARBA" id="ARBA00022842"/>
    </source>
</evidence>
<gene>
    <name evidence="7" type="ORF">RJT34_17618</name>
</gene>
<dbReference type="GO" id="GO:0000949">
    <property type="term" value="P:aromatic amino acid family catabolic process to alcohol via Ehrlich pathway"/>
    <property type="evidence" value="ECO:0007669"/>
    <property type="project" value="TreeGrafter"/>
</dbReference>
<evidence type="ECO:0000256" key="5">
    <source>
        <dbReference type="ARBA" id="ARBA00023052"/>
    </source>
</evidence>
<evidence type="ECO:0000313" key="7">
    <source>
        <dbReference type="EMBL" id="KAK7294723.1"/>
    </source>
</evidence>
<sequence>MSFVLYASQEIGGKDLVGHCLLMMERITEDRLRNLPQLFDLNLESAVLPPVKGLTPTSRAAGGAEEHACSFFATSRYMLSWGMKCILVTKNLSQEGRLVRPAAKEKDKSKPLKRKNSNKMVQSSQLLLSNSSVFFPAFEVHLALWLFDFLVRFFYLEHGVGDIKPELSPDLSLFHPSRKPTENAFPKRVFEFPVIEWETFLSTPLSNVFTLNAGTAPLPVDDGYKVIASERFVSCSRLLFSYRLVHPIVDTNKLAAPISADERASPNYIGLVDAIHNGEGKCWTAKVFYEEELIEAIETATGPKKDCLCVHKDDTSEDRLTRISNGNVLYRGYAFDSNNNEFTYLGIPYSVYHYKKRLISEIWITVSNGQMAVASFGTTGRSYVWEAVCVGYSSLIELRSRNDLPSWNSPPLTPEARMAYYRSVRSCLLSTLIPNLEDTEPIWFSQTRIESFIFFIRLPSRSRSSSGTRTSSLFDMVSFHQSPNIDSTGSKGFTSEPFLAFLPWA</sequence>